<gene>
    <name evidence="9" type="ORF">LX80_02766</name>
</gene>
<evidence type="ECO:0000313" key="9">
    <source>
        <dbReference type="EMBL" id="PZX59519.1"/>
    </source>
</evidence>
<dbReference type="Proteomes" id="UP000249720">
    <property type="component" value="Unassembled WGS sequence"/>
</dbReference>
<keyword evidence="6" id="KW-0326">Glycosidase</keyword>
<dbReference type="Gene3D" id="3.20.20.300">
    <property type="entry name" value="Glycoside hydrolase, family 3, N-terminal domain"/>
    <property type="match status" value="1"/>
</dbReference>
<dbReference type="GO" id="GO:0008422">
    <property type="term" value="F:beta-glucosidase activity"/>
    <property type="evidence" value="ECO:0007669"/>
    <property type="project" value="UniProtKB-EC"/>
</dbReference>
<sequence length="747" mass="81292">MKKTVILFGLLATAGFIRAQQPLYKNAKAPIEARINDLLKRMTPEEKAGQLNQLNGGIFTGPAANDPGQQAKIAMTRQGKVGSFLNVTGAEETRAMQKVAVEESRLGIPLLFAFDVIHGYKTIFPIPLAEACSWDVAQIEKDASIAAKEAAAAGLHWVFSPMCDISNDPRWGRVMEGAGEDPYYGSVVAAARVKGLQGNLNDAAHVMACVKHFAAYGAVQGGREYNTVDVSRVALWNKYLPPYYAGVKAGAATVMNAFNIVDGVPASGNKYLVHDILEKKWGFKGFVVSDWNSFDEMITHGYAANRKDAAYKALAAGSMMDMESKVVVDYLPQLLKEGKITMQQVDDDVRRVLYYKFKLGLFDDPYKFSDVAREKATEFTAAHRMEARKAADASIVLLKNEDNVLPIDAKSNTAIALIGYYAKSKADMFDFWIANGKAEDAVSVLEGMKEKFANSNITYSDGYLPDGSSNEALIDNAVATAKNANVVIVNVGLTGKLAGEDRSLANPAISEGQVALLKALHATGKPIVALVSAGRPLVLTAIQPYVNAIVYTWILGTETGHAVADVLSGDYNPSGKTVMSFPYAVGQIPVYYDHFNTGRPLPDSGDLNWKSRYRDIPNEPLYPFGFGLSYTTFHYGNLQLSSASMKKGSPLQVKVELTNTGSKAGYEVAQLYIRQMTASIVQPVKALKAFQRVYLQPGEKKVLSFTITDNDLAFYDGEGNVHIEPGAFKVFVGGNSRDVLEKDFTLQ</sequence>
<dbReference type="InterPro" id="IPR036881">
    <property type="entry name" value="Glyco_hydro_3_C_sf"/>
</dbReference>
<dbReference type="FunFam" id="2.60.40.10:FF:000495">
    <property type="entry name" value="Periplasmic beta-glucosidase"/>
    <property type="match status" value="1"/>
</dbReference>
<dbReference type="SUPFAM" id="SSF51445">
    <property type="entry name" value="(Trans)glycosidases"/>
    <property type="match status" value="1"/>
</dbReference>
<proteinExistence type="inferred from homology"/>
<dbReference type="InterPro" id="IPR002772">
    <property type="entry name" value="Glyco_hydro_3_C"/>
</dbReference>
<dbReference type="EC" id="3.2.1.21" evidence="3"/>
<dbReference type="RefSeq" id="WP_111297243.1">
    <property type="nucleotide sequence ID" value="NZ_QKZV01000013.1"/>
</dbReference>
<keyword evidence="10" id="KW-1185">Reference proteome</keyword>
<dbReference type="SUPFAM" id="SSF52279">
    <property type="entry name" value="Beta-D-glucan exohydrolase, C-terminal domain"/>
    <property type="match status" value="1"/>
</dbReference>
<dbReference type="GO" id="GO:0009251">
    <property type="term" value="P:glucan catabolic process"/>
    <property type="evidence" value="ECO:0007669"/>
    <property type="project" value="TreeGrafter"/>
</dbReference>
<dbReference type="Pfam" id="PF14310">
    <property type="entry name" value="Fn3-like"/>
    <property type="match status" value="1"/>
</dbReference>
<dbReference type="InterPro" id="IPR013783">
    <property type="entry name" value="Ig-like_fold"/>
</dbReference>
<evidence type="ECO:0000256" key="4">
    <source>
        <dbReference type="ARBA" id="ARBA00022729"/>
    </source>
</evidence>
<evidence type="ECO:0000259" key="8">
    <source>
        <dbReference type="SMART" id="SM01217"/>
    </source>
</evidence>
<keyword evidence="5" id="KW-0378">Hydrolase</keyword>
<comment type="catalytic activity">
    <reaction evidence="1">
        <text>Hydrolysis of terminal, non-reducing beta-D-glucosyl residues with release of beta-D-glucose.</text>
        <dbReference type="EC" id="3.2.1.21"/>
    </reaction>
</comment>
<evidence type="ECO:0000256" key="5">
    <source>
        <dbReference type="ARBA" id="ARBA00022801"/>
    </source>
</evidence>
<reference evidence="9 10" key="1">
    <citation type="submission" date="2018-06" db="EMBL/GenBank/DDBJ databases">
        <title>Genomic Encyclopedia of Archaeal and Bacterial Type Strains, Phase II (KMG-II): from individual species to whole genera.</title>
        <authorList>
            <person name="Goeker M."/>
        </authorList>
    </citation>
    <scope>NUCLEOTIDE SEQUENCE [LARGE SCALE GENOMIC DNA]</scope>
    <source>
        <strain evidence="9 10">DSM 23241</strain>
    </source>
</reference>
<feature type="signal peptide" evidence="7">
    <location>
        <begin position="1"/>
        <end position="19"/>
    </location>
</feature>
<dbReference type="InterPro" id="IPR026891">
    <property type="entry name" value="Fn3-like"/>
</dbReference>
<dbReference type="FunFam" id="3.20.20.300:FF:000005">
    <property type="entry name" value="Periplasmic beta-glucosidase"/>
    <property type="match status" value="1"/>
</dbReference>
<dbReference type="Pfam" id="PF01915">
    <property type="entry name" value="Glyco_hydro_3_C"/>
    <property type="match status" value="1"/>
</dbReference>
<feature type="chain" id="PRO_5016180837" description="beta-glucosidase" evidence="7">
    <location>
        <begin position="20"/>
        <end position="747"/>
    </location>
</feature>
<dbReference type="NCBIfam" id="NF011678">
    <property type="entry name" value="PRK15098.1"/>
    <property type="match status" value="1"/>
</dbReference>
<dbReference type="PRINTS" id="PR00133">
    <property type="entry name" value="GLHYDRLASE3"/>
</dbReference>
<comment type="caution">
    <text evidence="9">The sequence shown here is derived from an EMBL/GenBank/DDBJ whole genome shotgun (WGS) entry which is preliminary data.</text>
</comment>
<evidence type="ECO:0000256" key="2">
    <source>
        <dbReference type="ARBA" id="ARBA00005336"/>
    </source>
</evidence>
<dbReference type="PANTHER" id="PTHR30620">
    <property type="entry name" value="PERIPLASMIC BETA-GLUCOSIDASE-RELATED"/>
    <property type="match status" value="1"/>
</dbReference>
<dbReference type="Gene3D" id="3.40.50.1700">
    <property type="entry name" value="Glycoside hydrolase family 3 C-terminal domain"/>
    <property type="match status" value="1"/>
</dbReference>
<feature type="domain" description="Fibronectin type III-like" evidence="8">
    <location>
        <begin position="667"/>
        <end position="736"/>
    </location>
</feature>
<evidence type="ECO:0000313" key="10">
    <source>
        <dbReference type="Proteomes" id="UP000249720"/>
    </source>
</evidence>
<name>A0A2W7RY43_9BACT</name>
<evidence type="ECO:0000256" key="7">
    <source>
        <dbReference type="SAM" id="SignalP"/>
    </source>
</evidence>
<dbReference type="SMART" id="SM01217">
    <property type="entry name" value="Fn3_like"/>
    <property type="match status" value="1"/>
</dbReference>
<dbReference type="EMBL" id="QKZV01000013">
    <property type="protein sequence ID" value="PZX59519.1"/>
    <property type="molecule type" value="Genomic_DNA"/>
</dbReference>
<dbReference type="InterPro" id="IPR001764">
    <property type="entry name" value="Glyco_hydro_3_N"/>
</dbReference>
<evidence type="ECO:0000256" key="6">
    <source>
        <dbReference type="ARBA" id="ARBA00023295"/>
    </source>
</evidence>
<protein>
    <recommendedName>
        <fullName evidence="3">beta-glucosidase</fullName>
        <ecNumber evidence="3">3.2.1.21</ecNumber>
    </recommendedName>
</protein>
<keyword evidence="4 7" id="KW-0732">Signal</keyword>
<dbReference type="OrthoDB" id="721009at2"/>
<dbReference type="AlphaFoldDB" id="A0A2W7RY43"/>
<dbReference type="PANTHER" id="PTHR30620:SF16">
    <property type="entry name" value="LYSOSOMAL BETA GLUCOSIDASE"/>
    <property type="match status" value="1"/>
</dbReference>
<evidence type="ECO:0000256" key="1">
    <source>
        <dbReference type="ARBA" id="ARBA00000448"/>
    </source>
</evidence>
<evidence type="ECO:0000256" key="3">
    <source>
        <dbReference type="ARBA" id="ARBA00012744"/>
    </source>
</evidence>
<dbReference type="Gene3D" id="2.60.40.10">
    <property type="entry name" value="Immunoglobulins"/>
    <property type="match status" value="1"/>
</dbReference>
<dbReference type="InterPro" id="IPR017853">
    <property type="entry name" value="GH"/>
</dbReference>
<accession>A0A2W7RY43</accession>
<dbReference type="InterPro" id="IPR051915">
    <property type="entry name" value="Cellulose_Degrad_GH3"/>
</dbReference>
<comment type="similarity">
    <text evidence="2">Belongs to the glycosyl hydrolase 3 family.</text>
</comment>
<dbReference type="InterPro" id="IPR036962">
    <property type="entry name" value="Glyco_hydro_3_N_sf"/>
</dbReference>
<organism evidence="9 10">
    <name type="scientific">Hydrotalea sandarakina</name>
    <dbReference type="NCBI Taxonomy" id="1004304"/>
    <lineage>
        <taxon>Bacteria</taxon>
        <taxon>Pseudomonadati</taxon>
        <taxon>Bacteroidota</taxon>
        <taxon>Chitinophagia</taxon>
        <taxon>Chitinophagales</taxon>
        <taxon>Chitinophagaceae</taxon>
        <taxon>Hydrotalea</taxon>
    </lineage>
</organism>
<dbReference type="Pfam" id="PF00933">
    <property type="entry name" value="Glyco_hydro_3"/>
    <property type="match status" value="1"/>
</dbReference>